<keyword evidence="4" id="KW-1185">Reference proteome</keyword>
<evidence type="ECO:0000256" key="1">
    <source>
        <dbReference type="SAM" id="MobiDB-lite"/>
    </source>
</evidence>
<sequence length="316" mass="35058">MATKQPTAKLEPRIPKPAMGSVTPSARKWLGGPKRSAPGADYAAHRQSGRLWTQHLRATLLKLGFRQCYTDSCIYVRGSGADLTLVGVYVDDLLVTGASEAKVDKFYTDMSVLDVKNLGMVSKFLGMAISYDEERWYRLEQRQTIEELQQRFGLAEANPVRAPVSDDQDGEDDGELLPNSGGGAPANPTVRLFQSLVGSLLWVARRTRLDIALAVHRVTRTSHAPREADWRRAKRIARYLNGIIDLKLCLEGARATPIETGVRIEGYSDADYAADREDRTSVSGGMLYMDDMILGWFCKKQTSVAPSTKEAEFVAW</sequence>
<dbReference type="Pfam" id="PF07727">
    <property type="entry name" value="RVT_2"/>
    <property type="match status" value="1"/>
</dbReference>
<feature type="region of interest" description="Disordered" evidence="1">
    <location>
        <begin position="1"/>
        <end position="37"/>
    </location>
</feature>
<evidence type="ECO:0000259" key="2">
    <source>
        <dbReference type="Pfam" id="PF07727"/>
    </source>
</evidence>
<evidence type="ECO:0000313" key="3">
    <source>
        <dbReference type="EMBL" id="GMF22011.1"/>
    </source>
</evidence>
<dbReference type="EMBL" id="BSXT01000243">
    <property type="protein sequence ID" value="GMF22011.1"/>
    <property type="molecule type" value="Genomic_DNA"/>
</dbReference>
<protein>
    <submittedName>
        <fullName evidence="3">Unnamed protein product</fullName>
    </submittedName>
</protein>
<reference evidence="3" key="1">
    <citation type="submission" date="2023-04" db="EMBL/GenBank/DDBJ databases">
        <title>Phytophthora fragariaefolia NBRC 109709.</title>
        <authorList>
            <person name="Ichikawa N."/>
            <person name="Sato H."/>
            <person name="Tonouchi N."/>
        </authorList>
    </citation>
    <scope>NUCLEOTIDE SEQUENCE</scope>
    <source>
        <strain evidence="3">NBRC 109709</strain>
    </source>
</reference>
<dbReference type="CDD" id="cd09272">
    <property type="entry name" value="RNase_HI_RT_Ty1"/>
    <property type="match status" value="1"/>
</dbReference>
<name>A0A9W6TTH4_9STRA</name>
<organism evidence="3 4">
    <name type="scientific">Phytophthora fragariaefolia</name>
    <dbReference type="NCBI Taxonomy" id="1490495"/>
    <lineage>
        <taxon>Eukaryota</taxon>
        <taxon>Sar</taxon>
        <taxon>Stramenopiles</taxon>
        <taxon>Oomycota</taxon>
        <taxon>Peronosporomycetes</taxon>
        <taxon>Peronosporales</taxon>
        <taxon>Peronosporaceae</taxon>
        <taxon>Phytophthora</taxon>
    </lineage>
</organism>
<proteinExistence type="predicted"/>
<dbReference type="AlphaFoldDB" id="A0A9W6TTH4"/>
<evidence type="ECO:0000313" key="4">
    <source>
        <dbReference type="Proteomes" id="UP001165121"/>
    </source>
</evidence>
<feature type="region of interest" description="Disordered" evidence="1">
    <location>
        <begin position="161"/>
        <end position="183"/>
    </location>
</feature>
<gene>
    <name evidence="3" type="ORF">Pfra01_000311100</name>
</gene>
<feature type="compositionally biased region" description="Acidic residues" evidence="1">
    <location>
        <begin position="166"/>
        <end position="175"/>
    </location>
</feature>
<dbReference type="InterPro" id="IPR013103">
    <property type="entry name" value="RVT_2"/>
</dbReference>
<dbReference type="Proteomes" id="UP001165121">
    <property type="component" value="Unassembled WGS sequence"/>
</dbReference>
<dbReference type="OrthoDB" id="125141at2759"/>
<dbReference type="PANTHER" id="PTHR11439">
    <property type="entry name" value="GAG-POL-RELATED RETROTRANSPOSON"/>
    <property type="match status" value="1"/>
</dbReference>
<feature type="domain" description="Reverse transcriptase Ty1/copia-type" evidence="2">
    <location>
        <begin position="46"/>
        <end position="164"/>
    </location>
</feature>
<comment type="caution">
    <text evidence="3">The sequence shown here is derived from an EMBL/GenBank/DDBJ whole genome shotgun (WGS) entry which is preliminary data.</text>
</comment>
<accession>A0A9W6TTH4</accession>
<dbReference type="PANTHER" id="PTHR11439:SF440">
    <property type="entry name" value="INTEGRASE CATALYTIC DOMAIN-CONTAINING PROTEIN"/>
    <property type="match status" value="1"/>
</dbReference>